<evidence type="ECO:0000313" key="3">
    <source>
        <dbReference type="EMBL" id="KIY93822.1"/>
    </source>
</evidence>
<reference evidence="3 4" key="1">
    <citation type="journal article" date="2013" name="BMC Genomics">
        <title>Reconstruction of the lipid metabolism for the microalga Monoraphidium neglectum from its genome sequence reveals characteristics suitable for biofuel production.</title>
        <authorList>
            <person name="Bogen C."/>
            <person name="Al-Dilaimi A."/>
            <person name="Albersmeier A."/>
            <person name="Wichmann J."/>
            <person name="Grundmann M."/>
            <person name="Rupp O."/>
            <person name="Lauersen K.J."/>
            <person name="Blifernez-Klassen O."/>
            <person name="Kalinowski J."/>
            <person name="Goesmann A."/>
            <person name="Mussgnug J.H."/>
            <person name="Kruse O."/>
        </authorList>
    </citation>
    <scope>NUCLEOTIDE SEQUENCE [LARGE SCALE GENOMIC DNA]</scope>
    <source>
        <strain evidence="3 4">SAG 48.87</strain>
    </source>
</reference>
<name>A0A0D2J197_9CHLO</name>
<dbReference type="RefSeq" id="XP_013892842.1">
    <property type="nucleotide sequence ID" value="XM_014037388.1"/>
</dbReference>
<proteinExistence type="predicted"/>
<keyword evidence="4" id="KW-1185">Reference proteome</keyword>
<protein>
    <submittedName>
        <fullName evidence="3">Uncharacterized protein</fullName>
    </submittedName>
</protein>
<evidence type="ECO:0000256" key="2">
    <source>
        <dbReference type="SAM" id="SignalP"/>
    </source>
</evidence>
<feature type="signal peptide" evidence="2">
    <location>
        <begin position="1"/>
        <end position="20"/>
    </location>
</feature>
<feature type="chain" id="PRO_5002261179" evidence="2">
    <location>
        <begin position="21"/>
        <end position="227"/>
    </location>
</feature>
<evidence type="ECO:0000256" key="1">
    <source>
        <dbReference type="SAM" id="MobiDB-lite"/>
    </source>
</evidence>
<dbReference type="Proteomes" id="UP000054498">
    <property type="component" value="Unassembled WGS sequence"/>
</dbReference>
<accession>A0A0D2J197</accession>
<dbReference type="EMBL" id="KK104500">
    <property type="protein sequence ID" value="KIY93822.1"/>
    <property type="molecule type" value="Genomic_DNA"/>
</dbReference>
<evidence type="ECO:0000313" key="4">
    <source>
        <dbReference type="Proteomes" id="UP000054498"/>
    </source>
</evidence>
<organism evidence="3 4">
    <name type="scientific">Monoraphidium neglectum</name>
    <dbReference type="NCBI Taxonomy" id="145388"/>
    <lineage>
        <taxon>Eukaryota</taxon>
        <taxon>Viridiplantae</taxon>
        <taxon>Chlorophyta</taxon>
        <taxon>core chlorophytes</taxon>
        <taxon>Chlorophyceae</taxon>
        <taxon>CS clade</taxon>
        <taxon>Sphaeropleales</taxon>
        <taxon>Selenastraceae</taxon>
        <taxon>Monoraphidium</taxon>
    </lineage>
</organism>
<dbReference type="GeneID" id="25731673"/>
<feature type="region of interest" description="Disordered" evidence="1">
    <location>
        <begin position="196"/>
        <end position="227"/>
    </location>
</feature>
<keyword evidence="2" id="KW-0732">Signal</keyword>
<gene>
    <name evidence="3" type="ORF">MNEG_14140</name>
</gene>
<dbReference type="AlphaFoldDB" id="A0A0D2J197"/>
<feature type="compositionally biased region" description="Basic and acidic residues" evidence="1">
    <location>
        <begin position="199"/>
        <end position="208"/>
    </location>
</feature>
<dbReference type="KEGG" id="mng:MNEG_14140"/>
<sequence>MTRLITLSGKLAAILPRAQATLVFKACRKAKITTWKTMKKVLREFGKTRDARGWELAARELALFVPGLQKVGHVRLLEMFLAASKSKKKAAKPTPRKRSPRMPQLPMATIARTVSAAKETADFNTWEKFSAATPRKLAQAGVDRDLKGLVASVEKKIPPHRKDVFDQARIEQSVKTYYHNHTDGHEAAIKRIGAKKKAERAQQREEAKAFVASLRADEESAGSNTDH</sequence>